<dbReference type="GO" id="GO:0016887">
    <property type="term" value="F:ATP hydrolysis activity"/>
    <property type="evidence" value="ECO:0007669"/>
    <property type="project" value="InterPro"/>
</dbReference>
<accession>A0A929RWZ8</accession>
<dbReference type="InterPro" id="IPR027417">
    <property type="entry name" value="P-loop_NTPase"/>
</dbReference>
<dbReference type="InterPro" id="IPR003439">
    <property type="entry name" value="ABC_transporter-like_ATP-bd"/>
</dbReference>
<dbReference type="PROSITE" id="PS50893">
    <property type="entry name" value="ABC_TRANSPORTER_2"/>
    <property type="match status" value="1"/>
</dbReference>
<dbReference type="SUPFAM" id="SSF90123">
    <property type="entry name" value="ABC transporter transmembrane region"/>
    <property type="match status" value="1"/>
</dbReference>
<dbReference type="SMART" id="SM00382">
    <property type="entry name" value="AAA"/>
    <property type="match status" value="1"/>
</dbReference>
<dbReference type="Proteomes" id="UP000704068">
    <property type="component" value="Unassembled WGS sequence"/>
</dbReference>
<protein>
    <submittedName>
        <fullName evidence="10">ABC transporter ATP-binding protein</fullName>
    </submittedName>
</protein>
<name>A0A929RWZ8_9BACT</name>
<evidence type="ECO:0000256" key="4">
    <source>
        <dbReference type="ARBA" id="ARBA00022840"/>
    </source>
</evidence>
<gene>
    <name evidence="10" type="ORF">HXK21_07475</name>
</gene>
<feature type="domain" description="ABC transmembrane type-1" evidence="9">
    <location>
        <begin position="13"/>
        <end position="292"/>
    </location>
</feature>
<dbReference type="Pfam" id="PF00005">
    <property type="entry name" value="ABC_tran"/>
    <property type="match status" value="1"/>
</dbReference>
<feature type="transmembrane region" description="Helical" evidence="7">
    <location>
        <begin position="235"/>
        <end position="254"/>
    </location>
</feature>
<dbReference type="SUPFAM" id="SSF52540">
    <property type="entry name" value="P-loop containing nucleoside triphosphate hydrolases"/>
    <property type="match status" value="1"/>
</dbReference>
<feature type="transmembrane region" description="Helical" evidence="7">
    <location>
        <begin position="125"/>
        <end position="144"/>
    </location>
</feature>
<comment type="caution">
    <text evidence="10">The sequence shown here is derived from an EMBL/GenBank/DDBJ whole genome shotgun (WGS) entry which is preliminary data.</text>
</comment>
<dbReference type="GO" id="GO:0005524">
    <property type="term" value="F:ATP binding"/>
    <property type="evidence" value="ECO:0007669"/>
    <property type="project" value="UniProtKB-KW"/>
</dbReference>
<evidence type="ECO:0000256" key="1">
    <source>
        <dbReference type="ARBA" id="ARBA00004651"/>
    </source>
</evidence>
<keyword evidence="3" id="KW-0547">Nucleotide-binding</keyword>
<dbReference type="Pfam" id="PF00664">
    <property type="entry name" value="ABC_membrane"/>
    <property type="match status" value="1"/>
</dbReference>
<dbReference type="PROSITE" id="PS50929">
    <property type="entry name" value="ABC_TM1F"/>
    <property type="match status" value="1"/>
</dbReference>
<comment type="subcellular location">
    <subcellularLocation>
        <location evidence="1">Cell membrane</location>
        <topology evidence="1">Multi-pass membrane protein</topology>
    </subcellularLocation>
</comment>
<keyword evidence="4 10" id="KW-0067">ATP-binding</keyword>
<dbReference type="GO" id="GO:0005886">
    <property type="term" value="C:plasma membrane"/>
    <property type="evidence" value="ECO:0007669"/>
    <property type="project" value="UniProtKB-SubCell"/>
</dbReference>
<organism evidence="10 11">
    <name type="scientific">Alloprevotella tannerae</name>
    <dbReference type="NCBI Taxonomy" id="76122"/>
    <lineage>
        <taxon>Bacteria</taxon>
        <taxon>Pseudomonadati</taxon>
        <taxon>Bacteroidota</taxon>
        <taxon>Bacteroidia</taxon>
        <taxon>Bacteroidales</taxon>
        <taxon>Prevotellaceae</taxon>
        <taxon>Alloprevotella</taxon>
    </lineage>
</organism>
<feature type="transmembrane region" description="Helical" evidence="7">
    <location>
        <begin position="9"/>
        <end position="28"/>
    </location>
</feature>
<dbReference type="InterPro" id="IPR003593">
    <property type="entry name" value="AAA+_ATPase"/>
</dbReference>
<dbReference type="InterPro" id="IPR011527">
    <property type="entry name" value="ABC1_TM_dom"/>
</dbReference>
<keyword evidence="5 7" id="KW-1133">Transmembrane helix</keyword>
<keyword evidence="6 7" id="KW-0472">Membrane</keyword>
<dbReference type="AlphaFoldDB" id="A0A929RWZ8"/>
<sequence>MWQGYRAQALMNVAIGLGVVALDLLFVWATKLAIDIATGVDTQFSLKWAIFLLVCFACGQVGLGICSRWVSAVLGVRAQNKIQHDLYARLLGSGWRELRAYHTGNLLNRLETDVYTVITLLTENFPSFFTTIVKFLGAFLFLFWMDKTLALIVVVIVPFFVICSKLYMRKLRRLTHVIRDNDSKIQSLLQESLQHVVVIKTLGRQRTMLDRLASLQNLLYRETLRKTKYSTVSSTVINAGFIAGYMLTFTWGTVSLQRGLITYGALIAFIQLVGQIQGPARQLARYVPLFISAFTATERLMELENIRHEAAKGDHLLSGRVGLRLEHLTFAYEKGSKKIFDNFSYDFPPQSITAILGETGSGKTTLVRLLLNLIRPQAGSLYLYDTQGLRLDASPDTRCNFAYVPQGNTLLSGTIKENLLLGRPDATDEELHEALRLAAADFINELPDGIESICGEGGTGLSEGQAQRIAIARALLRRAPFLLLDEATSALDTETERRVLQNIVGTFAGRTVIVVTHRPEVLQYCTQVLDLEHL</sequence>
<proteinExistence type="predicted"/>
<feature type="domain" description="ABC transporter" evidence="8">
    <location>
        <begin position="323"/>
        <end position="534"/>
    </location>
</feature>
<evidence type="ECO:0000313" key="11">
    <source>
        <dbReference type="Proteomes" id="UP000704068"/>
    </source>
</evidence>
<dbReference type="InterPro" id="IPR039421">
    <property type="entry name" value="Type_1_exporter"/>
</dbReference>
<feature type="transmembrane region" description="Helical" evidence="7">
    <location>
        <begin position="150"/>
        <end position="168"/>
    </location>
</feature>
<reference evidence="10" key="1">
    <citation type="submission" date="2020-04" db="EMBL/GenBank/DDBJ databases">
        <title>Deep metagenomics examines the oral microbiome during advanced dental caries in children, revealing novel taxa and co-occurrences with host molecules.</title>
        <authorList>
            <person name="Baker J.L."/>
            <person name="Morton J.T."/>
            <person name="Dinis M."/>
            <person name="Alvarez R."/>
            <person name="Tran N.C."/>
            <person name="Knight R."/>
            <person name="Edlund A."/>
        </authorList>
    </citation>
    <scope>NUCLEOTIDE SEQUENCE</scope>
    <source>
        <strain evidence="10">JCVI_34_bin.1</strain>
    </source>
</reference>
<feature type="transmembrane region" description="Helical" evidence="7">
    <location>
        <begin position="48"/>
        <end position="71"/>
    </location>
</feature>
<evidence type="ECO:0000313" key="10">
    <source>
        <dbReference type="EMBL" id="MBF0970863.1"/>
    </source>
</evidence>
<dbReference type="CDD" id="cd07346">
    <property type="entry name" value="ABC_6TM_exporters"/>
    <property type="match status" value="1"/>
</dbReference>
<evidence type="ECO:0000256" key="7">
    <source>
        <dbReference type="SAM" id="Phobius"/>
    </source>
</evidence>
<evidence type="ECO:0000256" key="6">
    <source>
        <dbReference type="ARBA" id="ARBA00023136"/>
    </source>
</evidence>
<keyword evidence="2 7" id="KW-0812">Transmembrane</keyword>
<dbReference type="PANTHER" id="PTHR24221">
    <property type="entry name" value="ATP-BINDING CASSETTE SUB-FAMILY B"/>
    <property type="match status" value="1"/>
</dbReference>
<evidence type="ECO:0000256" key="2">
    <source>
        <dbReference type="ARBA" id="ARBA00022692"/>
    </source>
</evidence>
<evidence type="ECO:0000256" key="3">
    <source>
        <dbReference type="ARBA" id="ARBA00022741"/>
    </source>
</evidence>
<evidence type="ECO:0000259" key="9">
    <source>
        <dbReference type="PROSITE" id="PS50929"/>
    </source>
</evidence>
<dbReference type="PANTHER" id="PTHR24221:SF654">
    <property type="entry name" value="ATP-BINDING CASSETTE SUB-FAMILY B MEMBER 6"/>
    <property type="match status" value="1"/>
</dbReference>
<dbReference type="EMBL" id="JABZGR010000026">
    <property type="protein sequence ID" value="MBF0970863.1"/>
    <property type="molecule type" value="Genomic_DNA"/>
</dbReference>
<dbReference type="GO" id="GO:0140359">
    <property type="term" value="F:ABC-type transporter activity"/>
    <property type="evidence" value="ECO:0007669"/>
    <property type="project" value="InterPro"/>
</dbReference>
<evidence type="ECO:0000256" key="5">
    <source>
        <dbReference type="ARBA" id="ARBA00022989"/>
    </source>
</evidence>
<dbReference type="InterPro" id="IPR036640">
    <property type="entry name" value="ABC1_TM_sf"/>
</dbReference>
<evidence type="ECO:0000259" key="8">
    <source>
        <dbReference type="PROSITE" id="PS50893"/>
    </source>
</evidence>
<dbReference type="Gene3D" id="1.20.1560.10">
    <property type="entry name" value="ABC transporter type 1, transmembrane domain"/>
    <property type="match status" value="1"/>
</dbReference>
<dbReference type="Gene3D" id="3.40.50.300">
    <property type="entry name" value="P-loop containing nucleotide triphosphate hydrolases"/>
    <property type="match status" value="1"/>
</dbReference>